<feature type="compositionally biased region" description="Low complexity" evidence="1">
    <location>
        <begin position="54"/>
        <end position="68"/>
    </location>
</feature>
<feature type="region of interest" description="Disordered" evidence="1">
    <location>
        <begin position="331"/>
        <end position="377"/>
    </location>
</feature>
<evidence type="ECO:0000256" key="1">
    <source>
        <dbReference type="SAM" id="MobiDB-lite"/>
    </source>
</evidence>
<accession>A0A8H6FPG5</accession>
<reference evidence="2 3" key="1">
    <citation type="journal article" date="2020" name="Genomics">
        <title>Complete, high-quality genomes from long-read metagenomic sequencing of two wolf lichen thalli reveals enigmatic genome architecture.</title>
        <authorList>
            <person name="McKenzie S.K."/>
            <person name="Walston R.F."/>
            <person name="Allen J.L."/>
        </authorList>
    </citation>
    <scope>NUCLEOTIDE SEQUENCE [LARGE SCALE GENOMIC DNA]</scope>
    <source>
        <strain evidence="2">WasteWater2</strain>
    </source>
</reference>
<proteinExistence type="predicted"/>
<dbReference type="OrthoDB" id="5419760at2759"/>
<dbReference type="RefSeq" id="XP_037161732.1">
    <property type="nucleotide sequence ID" value="XM_037311298.1"/>
</dbReference>
<feature type="compositionally biased region" description="Low complexity" evidence="1">
    <location>
        <begin position="332"/>
        <end position="345"/>
    </location>
</feature>
<feature type="region of interest" description="Disordered" evidence="1">
    <location>
        <begin position="391"/>
        <end position="414"/>
    </location>
</feature>
<feature type="region of interest" description="Disordered" evidence="1">
    <location>
        <begin position="443"/>
        <end position="472"/>
    </location>
</feature>
<organism evidence="2 3">
    <name type="scientific">Letharia columbiana</name>
    <dbReference type="NCBI Taxonomy" id="112416"/>
    <lineage>
        <taxon>Eukaryota</taxon>
        <taxon>Fungi</taxon>
        <taxon>Dikarya</taxon>
        <taxon>Ascomycota</taxon>
        <taxon>Pezizomycotina</taxon>
        <taxon>Lecanoromycetes</taxon>
        <taxon>OSLEUM clade</taxon>
        <taxon>Lecanoromycetidae</taxon>
        <taxon>Lecanorales</taxon>
        <taxon>Lecanorineae</taxon>
        <taxon>Parmeliaceae</taxon>
        <taxon>Letharia</taxon>
    </lineage>
</organism>
<name>A0A8H6FPG5_9LECA</name>
<gene>
    <name evidence="2" type="ORF">HO173_009408</name>
</gene>
<dbReference type="GeneID" id="59291059"/>
<dbReference type="EMBL" id="JACCJC010000049">
    <property type="protein sequence ID" value="KAF6232303.1"/>
    <property type="molecule type" value="Genomic_DNA"/>
</dbReference>
<keyword evidence="3" id="KW-1185">Reference proteome</keyword>
<feature type="compositionally biased region" description="Basic and acidic residues" evidence="1">
    <location>
        <begin position="1"/>
        <end position="11"/>
    </location>
</feature>
<comment type="caution">
    <text evidence="2">The sequence shown here is derived from an EMBL/GenBank/DDBJ whole genome shotgun (WGS) entry which is preliminary data.</text>
</comment>
<protein>
    <submittedName>
        <fullName evidence="2">Uncharacterized protein</fullName>
    </submittedName>
</protein>
<dbReference type="Proteomes" id="UP000578531">
    <property type="component" value="Unassembled WGS sequence"/>
</dbReference>
<evidence type="ECO:0000313" key="3">
    <source>
        <dbReference type="Proteomes" id="UP000578531"/>
    </source>
</evidence>
<dbReference type="AlphaFoldDB" id="A0A8H6FPG5"/>
<evidence type="ECO:0000313" key="2">
    <source>
        <dbReference type="EMBL" id="KAF6232303.1"/>
    </source>
</evidence>
<sequence length="489" mass="53639">MERGLADRGLAERGSFIHLGHSTSRNMVSGRPRPPPELASQQQYLLDPLPDFESSQSSAPFSQYSLSQPTSQYTMDGNPQEPALAPMQYPPFQQYTGTQAVYQNSRPPYHLTATTPNGHTVSHQSYSERDCTTSFRGAGGPVFGDDLRNHNGGNSGWSSMGDSSRQNVRGSFIEPCYPKSDGDGYSQAHQHLTEHRTMDQTNALTGRDSWKGFPVQYRIDATSENFGMRVSPSFCSATDNHGAGGDFDNQNWNVATADNNIGHGSQWSDSQEMGNQAIPPSGIDQSLIDGSFSAKYNSFLADLAETDPGGSDAQNEMLLCNPDHFDNSFLNGSPTSTFSGSGTVSRKARSRATSNTTPHSHRRGGGEAHPVSSEPLETRCKACDDDPDCEDKPVYRGTPESQKTSLGRHMREHHSDSKNWSYQCLLDKDGSACKKVIRKARGRRKHVETVHPTESRNLPPKDAAKRNSNVNTNAMLDEWFDKIPQGSSP</sequence>
<feature type="region of interest" description="Disordered" evidence="1">
    <location>
        <begin position="1"/>
        <end position="79"/>
    </location>
</feature>